<evidence type="ECO:0000259" key="8">
    <source>
        <dbReference type="PROSITE" id="PS51166"/>
    </source>
</evidence>
<dbReference type="Pfam" id="PF00128">
    <property type="entry name" value="Alpha-amylase"/>
    <property type="match status" value="1"/>
</dbReference>
<dbReference type="InterPro" id="IPR006047">
    <property type="entry name" value="GH13_cat_dom"/>
</dbReference>
<keyword evidence="5" id="KW-0106">Calcium</keyword>
<dbReference type="GO" id="GO:0046872">
    <property type="term" value="F:metal ion binding"/>
    <property type="evidence" value="ECO:0007669"/>
    <property type="project" value="UniProtKB-KW"/>
</dbReference>
<dbReference type="PRINTS" id="PR00110">
    <property type="entry name" value="ALPHAAMYLASE"/>
</dbReference>
<dbReference type="SUPFAM" id="SSF49452">
    <property type="entry name" value="Starch-binding domain-like"/>
    <property type="match status" value="1"/>
</dbReference>
<dbReference type="InterPro" id="IPR002044">
    <property type="entry name" value="CBM20"/>
</dbReference>
<dbReference type="Gene3D" id="2.60.40.1180">
    <property type="entry name" value="Golgi alpha-mannosidase II"/>
    <property type="match status" value="1"/>
</dbReference>
<evidence type="ECO:0000313" key="10">
    <source>
        <dbReference type="Proteomes" id="UP000266340"/>
    </source>
</evidence>
<dbReference type="InterPro" id="IPR006046">
    <property type="entry name" value="Alpha_amylase"/>
</dbReference>
<dbReference type="OrthoDB" id="9805159at2"/>
<dbReference type="RefSeq" id="WP_119152519.1">
    <property type="nucleotide sequence ID" value="NZ_JBHSOV010000044.1"/>
</dbReference>
<dbReference type="GO" id="GO:2001070">
    <property type="term" value="F:starch binding"/>
    <property type="evidence" value="ECO:0007669"/>
    <property type="project" value="InterPro"/>
</dbReference>
<feature type="signal peptide" evidence="7">
    <location>
        <begin position="1"/>
        <end position="21"/>
    </location>
</feature>
<dbReference type="PROSITE" id="PS51166">
    <property type="entry name" value="CBM20"/>
    <property type="match status" value="1"/>
</dbReference>
<feature type="chain" id="PRO_5039411028" description="CBM20 domain-containing protein" evidence="7">
    <location>
        <begin position="22"/>
        <end position="1206"/>
    </location>
</feature>
<dbReference type="EMBL" id="QXJM01000056">
    <property type="protein sequence ID" value="RIE00401.1"/>
    <property type="molecule type" value="Genomic_DNA"/>
</dbReference>
<dbReference type="InterPro" id="IPR013784">
    <property type="entry name" value="Carb-bd-like_fold"/>
</dbReference>
<dbReference type="CDD" id="cd11315">
    <property type="entry name" value="AmyAc_bac1_AmyA"/>
    <property type="match status" value="1"/>
</dbReference>
<evidence type="ECO:0000256" key="7">
    <source>
        <dbReference type="SAM" id="SignalP"/>
    </source>
</evidence>
<dbReference type="InterPro" id="IPR031319">
    <property type="entry name" value="A-amylase_C"/>
</dbReference>
<evidence type="ECO:0000256" key="6">
    <source>
        <dbReference type="RuleBase" id="RU003615"/>
    </source>
</evidence>
<organism evidence="9 10">
    <name type="scientific">Cohnella faecalis</name>
    <dbReference type="NCBI Taxonomy" id="2315694"/>
    <lineage>
        <taxon>Bacteria</taxon>
        <taxon>Bacillati</taxon>
        <taxon>Bacillota</taxon>
        <taxon>Bacilli</taxon>
        <taxon>Bacillales</taxon>
        <taxon>Paenibacillaceae</taxon>
        <taxon>Cohnella</taxon>
    </lineage>
</organism>
<comment type="similarity">
    <text evidence="2 6">Belongs to the glycosyl hydrolase 13 family.</text>
</comment>
<name>A0A398CL87_9BACL</name>
<evidence type="ECO:0000313" key="9">
    <source>
        <dbReference type="EMBL" id="RIE00401.1"/>
    </source>
</evidence>
<dbReference type="Pfam" id="PF00686">
    <property type="entry name" value="CBM_20"/>
    <property type="match status" value="1"/>
</dbReference>
<dbReference type="InterPro" id="IPR017853">
    <property type="entry name" value="GH"/>
</dbReference>
<dbReference type="InterPro" id="IPR031965">
    <property type="entry name" value="CBM26"/>
</dbReference>
<dbReference type="Gene3D" id="2.60.40.10">
    <property type="entry name" value="Immunoglobulins"/>
    <property type="match status" value="4"/>
</dbReference>
<gene>
    <name evidence="9" type="ORF">D3H35_28735</name>
</gene>
<dbReference type="InterPro" id="IPR013780">
    <property type="entry name" value="Glyco_hydro_b"/>
</dbReference>
<evidence type="ECO:0000256" key="2">
    <source>
        <dbReference type="ARBA" id="ARBA00008061"/>
    </source>
</evidence>
<dbReference type="AlphaFoldDB" id="A0A398CL87"/>
<dbReference type="Proteomes" id="UP000266340">
    <property type="component" value="Unassembled WGS sequence"/>
</dbReference>
<dbReference type="SUPFAM" id="SSF51445">
    <property type="entry name" value="(Trans)glycosidases"/>
    <property type="match status" value="1"/>
</dbReference>
<feature type="domain" description="CBM20" evidence="8">
    <location>
        <begin position="1105"/>
        <end position="1206"/>
    </location>
</feature>
<protein>
    <recommendedName>
        <fullName evidence="8">CBM20 domain-containing protein</fullName>
    </recommendedName>
</protein>
<dbReference type="SMART" id="SM00632">
    <property type="entry name" value="Aamy_C"/>
    <property type="match status" value="1"/>
</dbReference>
<dbReference type="GO" id="GO:0004556">
    <property type="term" value="F:alpha-amylase activity"/>
    <property type="evidence" value="ECO:0007669"/>
    <property type="project" value="InterPro"/>
</dbReference>
<evidence type="ECO:0000256" key="1">
    <source>
        <dbReference type="ARBA" id="ARBA00001913"/>
    </source>
</evidence>
<dbReference type="Gene3D" id="3.20.20.80">
    <property type="entry name" value="Glycosidases"/>
    <property type="match status" value="1"/>
</dbReference>
<keyword evidence="4 7" id="KW-0732">Signal</keyword>
<dbReference type="SUPFAM" id="SSF51011">
    <property type="entry name" value="Glycosyl hydrolase domain"/>
    <property type="match status" value="1"/>
</dbReference>
<dbReference type="SMART" id="SM01065">
    <property type="entry name" value="CBM_2"/>
    <property type="match status" value="1"/>
</dbReference>
<evidence type="ECO:0000256" key="5">
    <source>
        <dbReference type="ARBA" id="ARBA00022837"/>
    </source>
</evidence>
<keyword evidence="10" id="KW-1185">Reference proteome</keyword>
<evidence type="ECO:0000256" key="4">
    <source>
        <dbReference type="ARBA" id="ARBA00022729"/>
    </source>
</evidence>
<dbReference type="PANTHER" id="PTHR10357:SF215">
    <property type="entry name" value="ALPHA-AMYLASE 1"/>
    <property type="match status" value="1"/>
</dbReference>
<dbReference type="SMART" id="SM00642">
    <property type="entry name" value="Aamy"/>
    <property type="match status" value="1"/>
</dbReference>
<reference evidence="9 10" key="1">
    <citation type="submission" date="2018-09" db="EMBL/GenBank/DDBJ databases">
        <title>Cohnella cavernae sp. nov., isolated from a karst cave.</title>
        <authorList>
            <person name="Zhu H."/>
        </authorList>
    </citation>
    <scope>NUCLEOTIDE SEQUENCE [LARGE SCALE GENOMIC DNA]</scope>
    <source>
        <strain evidence="9 10">K2E09-144</strain>
    </source>
</reference>
<dbReference type="PANTHER" id="PTHR10357">
    <property type="entry name" value="ALPHA-AMYLASE FAMILY MEMBER"/>
    <property type="match status" value="1"/>
</dbReference>
<comment type="caution">
    <text evidence="9">The sequence shown here is derived from an EMBL/GenBank/DDBJ whole genome shotgun (WGS) entry which is preliminary data.</text>
</comment>
<keyword evidence="3" id="KW-0479">Metal-binding</keyword>
<dbReference type="Pfam" id="PF16738">
    <property type="entry name" value="CBM26"/>
    <property type="match status" value="3"/>
</dbReference>
<dbReference type="InterPro" id="IPR013783">
    <property type="entry name" value="Ig-like_fold"/>
</dbReference>
<proteinExistence type="inferred from homology"/>
<comment type="cofactor">
    <cofactor evidence="1">
        <name>Ca(2+)</name>
        <dbReference type="ChEBI" id="CHEBI:29108"/>
    </cofactor>
</comment>
<accession>A0A398CL87</accession>
<sequence>MKKKGRSIWSIVLFLALVLQALNFTPITHGSASAAASEEYGLPAKTKDGVIFHAWNWSFDTIKANLPAIAAAGYKSVQTSPIQGNKENLMEGSKWWILYQPTNFKIGNAQLGNRDQFKAMCDEAEKYGIDIIVDVVANHTGNAGGGSLTYTPASNVDSAIKNNQYFWHDARGVEDWNNRWQVTHWGIGLPDLNTSNQELQNIIIAFLNDAIALGADGFRFDAAKHIELPNEDGGSNFWTRVLGSLSKQNLYIYGEVLQGGADNFAGYSNYINLTASAFGHDIIKAVGYGASKNVDKARSYNSAGVSSSKLVTWVESHDTYANDASETTAMNDWQIKMGWALIASRAETTSLFFGRPGGSGKFGTALGQAGKDLWKDADVAAVNKFHNAMVGQGEYLRTISSELMLVERGTKGMTIVNLGGDASINSVTNLASGTYVNQATGGGTFTVANGRITGNIGGGKIAVLYEAAKPTPKVSIDVQEGGFFTDSLTVKMTYSDAVSASYSLNNGTQTPFNSGNTVTFGAGAAFGTTYTLKIVANNAAGQTTQTYTFTKEDPNAALKVHYYKPSGWGTPGMYYYDDSVTPTKIGVAWPGTAMTDEGGGWYSTQVAGWKKAKVIFTSGSNQIPGASQPGYDVTGEKWIKDGVIHTSNPDVVIKTPTVSIDKSEGAFYTDSLDVTISYNDATAAAYSLNGSAQVSIASGQKVTFGAGAAYGTTYTLNVTASNADKTTTKSYSFTKTKAALPAPTISIDKAEGTFYGNSLEVTVSYANADGATYTLNGGAQTNVASGQKITIGADGAFGTKYTLIVTASNEDKSTTKTFTFTKEDPNAGLSIHYYKPSGWGTPNIYYYDDSVTPLKIGVAWPGVAMTDEGNGWYVFRVTGWTQGKVIFNSGSNQIPGASQPGYAVTGEKWIKNGVIYQSNPDIVIPENKTPTITIDKAEGAFNSDSLNVAITLKDATSATYSLNGGAPVSFTSGQQVAFGAGDAYGTTYTLSVTAINIDKTATKTYTFKKEEEQAITVHYYKPDGWGTPNIYYYDESVSPKKEGGAWPGVAMKNEGNGWYSYTLTGWSKANVIFNSNGQQIPASKQPGYLVTKSVWIKNGVITDQEPVQKTVAVTFTIKNATTVSGQNIYLAGNVAELGNWAPASAVATTISTYPTWKVTVNLVEGTKIEFKAIKKNASNNVVWESGQNHSYTVSSSNPNVEFNFNN</sequence>
<dbReference type="GO" id="GO:0005975">
    <property type="term" value="P:carbohydrate metabolic process"/>
    <property type="evidence" value="ECO:0007669"/>
    <property type="project" value="InterPro"/>
</dbReference>
<evidence type="ECO:0000256" key="3">
    <source>
        <dbReference type="ARBA" id="ARBA00022723"/>
    </source>
</evidence>